<dbReference type="AlphaFoldDB" id="A0A9E2W3J5"/>
<gene>
    <name evidence="1" type="ORF">KTO63_04150</name>
</gene>
<proteinExistence type="predicted"/>
<sequence length="83" mass="9856">MEKETIELENADEIVERFFQDFKVEEVKQTLNDMLEVSLTTNHSAFSEPIQRANLLFIHKRLVDIFEANHLIFSRNKNVQILH</sequence>
<protein>
    <submittedName>
        <fullName evidence="1">Uncharacterized protein</fullName>
    </submittedName>
</protein>
<evidence type="ECO:0000313" key="1">
    <source>
        <dbReference type="EMBL" id="MBV4356328.1"/>
    </source>
</evidence>
<dbReference type="EMBL" id="JAHSPG010000002">
    <property type="protein sequence ID" value="MBV4356328.1"/>
    <property type="molecule type" value="Genomic_DNA"/>
</dbReference>
<reference evidence="1" key="1">
    <citation type="submission" date="2021-06" db="EMBL/GenBank/DDBJ databases">
        <authorList>
            <person name="Huq M.A."/>
        </authorList>
    </citation>
    <scope>NUCLEOTIDE SEQUENCE</scope>
    <source>
        <strain evidence="1">MAH-26</strain>
    </source>
</reference>
<comment type="caution">
    <text evidence="1">The sequence shown here is derived from an EMBL/GenBank/DDBJ whole genome shotgun (WGS) entry which is preliminary data.</text>
</comment>
<name>A0A9E2W3J5_9BACT</name>
<evidence type="ECO:0000313" key="2">
    <source>
        <dbReference type="Proteomes" id="UP000812270"/>
    </source>
</evidence>
<keyword evidence="2" id="KW-1185">Reference proteome</keyword>
<dbReference type="Proteomes" id="UP000812270">
    <property type="component" value="Unassembled WGS sequence"/>
</dbReference>
<dbReference type="RefSeq" id="WP_217789885.1">
    <property type="nucleotide sequence ID" value="NZ_JAHSPG010000002.1"/>
</dbReference>
<organism evidence="1 2">
    <name type="scientific">Pinibacter aurantiacus</name>
    <dbReference type="NCBI Taxonomy" id="2851599"/>
    <lineage>
        <taxon>Bacteria</taxon>
        <taxon>Pseudomonadati</taxon>
        <taxon>Bacteroidota</taxon>
        <taxon>Chitinophagia</taxon>
        <taxon>Chitinophagales</taxon>
        <taxon>Chitinophagaceae</taxon>
        <taxon>Pinibacter</taxon>
    </lineage>
</organism>
<accession>A0A9E2W3J5</accession>